<dbReference type="AlphaFoldDB" id="A0A2K9P4E0"/>
<evidence type="ECO:0000313" key="1">
    <source>
        <dbReference type="EMBL" id="AUO19679.1"/>
    </source>
</evidence>
<dbReference type="KEGG" id="mpec:B9O19_01519"/>
<dbReference type="EMBL" id="CP020991">
    <property type="protein sequence ID" value="AUO19679.1"/>
    <property type="molecule type" value="Genomic_DNA"/>
</dbReference>
<sequence>MEDLYENVEDCRILINNSQLDEEVIKLCDKINTKIDEKYGSVARFSRTVNVPYSTLNCILKNGLSNSKFSMVLDICRRLRVDIFDIEKYGIKAADIPIISKISSLDERGIGVISGIIEEEYKRCIKIITNS</sequence>
<evidence type="ECO:0000313" key="2">
    <source>
        <dbReference type="Proteomes" id="UP000235589"/>
    </source>
</evidence>
<protein>
    <submittedName>
        <fullName evidence="1">XRE family Transcriptional regulator</fullName>
    </submittedName>
</protein>
<accession>A0A2K9P4E0</accession>
<keyword evidence="2" id="KW-1185">Reference proteome</keyword>
<gene>
    <name evidence="1" type="ORF">B9O19_01519</name>
</gene>
<dbReference type="GeneID" id="98062910"/>
<dbReference type="RefSeq" id="WP_102365862.1">
    <property type="nucleotide sequence ID" value="NZ_CP020991.1"/>
</dbReference>
<name>A0A2K9P4E0_9FIRM</name>
<reference evidence="1" key="1">
    <citation type="submission" date="2017-04" db="EMBL/GenBank/DDBJ databases">
        <title>Monoglobus pectinilyticus 14 draft genome.</title>
        <authorList>
            <person name="Kim C."/>
            <person name="Rosendale D.I."/>
            <person name="Kelly W.J."/>
            <person name="Tannock G.W."/>
            <person name="Patchett M.L."/>
            <person name="Jordens J.Z."/>
        </authorList>
    </citation>
    <scope>NUCLEOTIDE SEQUENCE [LARGE SCALE GENOMIC DNA]</scope>
    <source>
        <strain evidence="1">14</strain>
    </source>
</reference>
<proteinExistence type="predicted"/>
<dbReference type="Proteomes" id="UP000235589">
    <property type="component" value="Chromosome"/>
</dbReference>
<organism evidence="1 2">
    <name type="scientific">Monoglobus pectinilyticus</name>
    <dbReference type="NCBI Taxonomy" id="1981510"/>
    <lineage>
        <taxon>Bacteria</taxon>
        <taxon>Bacillati</taxon>
        <taxon>Bacillota</taxon>
        <taxon>Clostridia</taxon>
        <taxon>Monoglobales</taxon>
        <taxon>Monoglobaceae</taxon>
        <taxon>Monoglobus</taxon>
    </lineage>
</organism>